<dbReference type="Proteomes" id="UP000292052">
    <property type="component" value="Unassembled WGS sequence"/>
</dbReference>
<feature type="compositionally biased region" description="Polar residues" evidence="1">
    <location>
        <begin position="80"/>
        <end position="100"/>
    </location>
</feature>
<evidence type="ECO:0000313" key="4">
    <source>
        <dbReference type="Proteomes" id="UP000292052"/>
    </source>
</evidence>
<reference evidence="3 4" key="1">
    <citation type="submission" date="2017-03" db="EMBL/GenBank/DDBJ databases">
        <title>Genome of the blue death feigning beetle - Asbolus verrucosus.</title>
        <authorList>
            <person name="Rider S.D."/>
        </authorList>
    </citation>
    <scope>NUCLEOTIDE SEQUENCE [LARGE SCALE GENOMIC DNA]</scope>
    <source>
        <strain evidence="3">Butters</strain>
        <tissue evidence="3">Head and leg muscle</tissue>
    </source>
</reference>
<feature type="chain" id="PRO_5019712167" evidence="2">
    <location>
        <begin position="24"/>
        <end position="160"/>
    </location>
</feature>
<dbReference type="OrthoDB" id="7356441at2759"/>
<evidence type="ECO:0000313" key="3">
    <source>
        <dbReference type="EMBL" id="RZC34293.1"/>
    </source>
</evidence>
<feature type="signal peptide" evidence="2">
    <location>
        <begin position="1"/>
        <end position="23"/>
    </location>
</feature>
<protein>
    <submittedName>
        <fullName evidence="3">Uncharacterized protein</fullName>
    </submittedName>
</protein>
<name>A0A482VNL5_ASBVE</name>
<accession>A0A482VNL5</accession>
<comment type="caution">
    <text evidence="3">The sequence shown here is derived from an EMBL/GenBank/DDBJ whole genome shotgun (WGS) entry which is preliminary data.</text>
</comment>
<feature type="compositionally biased region" description="Polar residues" evidence="1">
    <location>
        <begin position="49"/>
        <end position="60"/>
    </location>
</feature>
<feature type="compositionally biased region" description="Basic and acidic residues" evidence="1">
    <location>
        <begin position="101"/>
        <end position="118"/>
    </location>
</feature>
<evidence type="ECO:0000256" key="1">
    <source>
        <dbReference type="SAM" id="MobiDB-lite"/>
    </source>
</evidence>
<feature type="non-terminal residue" evidence="3">
    <location>
        <position position="160"/>
    </location>
</feature>
<feature type="compositionally biased region" description="Polar residues" evidence="1">
    <location>
        <begin position="122"/>
        <end position="145"/>
    </location>
</feature>
<organism evidence="3 4">
    <name type="scientific">Asbolus verrucosus</name>
    <name type="common">Desert ironclad beetle</name>
    <dbReference type="NCBI Taxonomy" id="1661398"/>
    <lineage>
        <taxon>Eukaryota</taxon>
        <taxon>Metazoa</taxon>
        <taxon>Ecdysozoa</taxon>
        <taxon>Arthropoda</taxon>
        <taxon>Hexapoda</taxon>
        <taxon>Insecta</taxon>
        <taxon>Pterygota</taxon>
        <taxon>Neoptera</taxon>
        <taxon>Endopterygota</taxon>
        <taxon>Coleoptera</taxon>
        <taxon>Polyphaga</taxon>
        <taxon>Cucujiformia</taxon>
        <taxon>Tenebrionidae</taxon>
        <taxon>Pimeliinae</taxon>
        <taxon>Asbolus</taxon>
    </lineage>
</organism>
<keyword evidence="4" id="KW-1185">Reference proteome</keyword>
<dbReference type="AlphaFoldDB" id="A0A482VNL5"/>
<dbReference type="EMBL" id="QDEB01081311">
    <property type="protein sequence ID" value="RZC34293.1"/>
    <property type="molecule type" value="Genomic_DNA"/>
</dbReference>
<evidence type="ECO:0000256" key="2">
    <source>
        <dbReference type="SAM" id="SignalP"/>
    </source>
</evidence>
<gene>
    <name evidence="3" type="ORF">BDFB_000513</name>
</gene>
<sequence length="160" mass="18012">MVPSPRVLLLRCLVLIYRFYKTASPTRNWIMNSNRHPRGLPPQYPYTRRGSNTPVSSLAMTSMPPTPNRSRSLDGLLDSEPTSAASNATITEQTPSQTTKSCDDLDKDFNNKQTDDVVKLNNVKSQRMDNSLDNIDKVSIQSGSSDSKRKRNFMDRCVSK</sequence>
<feature type="region of interest" description="Disordered" evidence="1">
    <location>
        <begin position="38"/>
        <end position="160"/>
    </location>
</feature>
<proteinExistence type="predicted"/>
<keyword evidence="2" id="KW-0732">Signal</keyword>